<evidence type="ECO:0000256" key="2">
    <source>
        <dbReference type="ARBA" id="ARBA00022801"/>
    </source>
</evidence>
<proteinExistence type="predicted"/>
<dbReference type="PANTHER" id="PTHR43222">
    <property type="entry name" value="NUDIX HYDROLASE 23"/>
    <property type="match status" value="1"/>
</dbReference>
<evidence type="ECO:0000259" key="3">
    <source>
        <dbReference type="PROSITE" id="PS51462"/>
    </source>
</evidence>
<keyword evidence="5" id="KW-1185">Reference proteome</keyword>
<dbReference type="Gene3D" id="3.90.79.10">
    <property type="entry name" value="Nucleoside Triphosphate Pyrophosphohydrolase"/>
    <property type="match status" value="1"/>
</dbReference>
<comment type="cofactor">
    <cofactor evidence="1">
        <name>Mg(2+)</name>
        <dbReference type="ChEBI" id="CHEBI:18420"/>
    </cofactor>
</comment>
<keyword evidence="2 4" id="KW-0378">Hydrolase</keyword>
<comment type="caution">
    <text evidence="4">The sequence shown here is derived from an EMBL/GenBank/DDBJ whole genome shotgun (WGS) entry which is preliminary data.</text>
</comment>
<dbReference type="Pfam" id="PF00293">
    <property type="entry name" value="NUDIX"/>
    <property type="match status" value="1"/>
</dbReference>
<evidence type="ECO:0000313" key="5">
    <source>
        <dbReference type="Proteomes" id="UP001500227"/>
    </source>
</evidence>
<sequence length="194" mass="21946">MTTKPSDFYFPNPRSLHYCTQCANPLARIIPPDDNRVRDVCLQCGSVHYQNPRNVVGVIPIWENKILLCKRAIEPRYNTWTLPAGFMELKETSAEGALREADEEAGIAGIELGPLFSVIDVPSAGQVHIFYLATITQPELNPGPESLEARYFEFDAIPWDNLSFRTVSTTLEHYLADAKKGQFSIHYYSLDENH</sequence>
<gene>
    <name evidence="4" type="ORF">GCM10023337_07980</name>
</gene>
<dbReference type="PROSITE" id="PS00893">
    <property type="entry name" value="NUDIX_BOX"/>
    <property type="match status" value="1"/>
</dbReference>
<accession>A0ABP9M0D4</accession>
<dbReference type="GO" id="GO:0016787">
    <property type="term" value="F:hydrolase activity"/>
    <property type="evidence" value="ECO:0007669"/>
    <property type="project" value="UniProtKB-KW"/>
</dbReference>
<dbReference type="CDD" id="cd04511">
    <property type="entry name" value="NUDIX_Hydrolase"/>
    <property type="match status" value="1"/>
</dbReference>
<dbReference type="InterPro" id="IPR020084">
    <property type="entry name" value="NUDIX_hydrolase_CS"/>
</dbReference>
<name>A0ABP9M0D4_9BURK</name>
<feature type="domain" description="Nudix hydrolase" evidence="3">
    <location>
        <begin position="51"/>
        <end position="179"/>
    </location>
</feature>
<organism evidence="4 5">
    <name type="scientific">Paenalcaligenes hermetiae</name>
    <dbReference type="NCBI Taxonomy" id="1157987"/>
    <lineage>
        <taxon>Bacteria</taxon>
        <taxon>Pseudomonadati</taxon>
        <taxon>Pseudomonadota</taxon>
        <taxon>Betaproteobacteria</taxon>
        <taxon>Burkholderiales</taxon>
        <taxon>Alcaligenaceae</taxon>
        <taxon>Paenalcaligenes</taxon>
    </lineage>
</organism>
<dbReference type="PROSITE" id="PS51462">
    <property type="entry name" value="NUDIX"/>
    <property type="match status" value="1"/>
</dbReference>
<dbReference type="InterPro" id="IPR000086">
    <property type="entry name" value="NUDIX_hydrolase_dom"/>
</dbReference>
<protein>
    <submittedName>
        <fullName evidence="4">NUDIX hydrolase</fullName>
    </submittedName>
</protein>
<dbReference type="Proteomes" id="UP001500227">
    <property type="component" value="Unassembled WGS sequence"/>
</dbReference>
<dbReference type="InterPro" id="IPR015797">
    <property type="entry name" value="NUDIX_hydrolase-like_dom_sf"/>
</dbReference>
<reference evidence="5" key="1">
    <citation type="journal article" date="2019" name="Int. J. Syst. Evol. Microbiol.">
        <title>The Global Catalogue of Microorganisms (GCM) 10K type strain sequencing project: providing services to taxonomists for standard genome sequencing and annotation.</title>
        <authorList>
            <consortium name="The Broad Institute Genomics Platform"/>
            <consortium name="The Broad Institute Genome Sequencing Center for Infectious Disease"/>
            <person name="Wu L."/>
            <person name="Ma J."/>
        </authorList>
    </citation>
    <scope>NUCLEOTIDE SEQUENCE [LARGE SCALE GENOMIC DNA]</scope>
    <source>
        <strain evidence="5">JCM 18423</strain>
    </source>
</reference>
<dbReference type="Pfam" id="PF14803">
    <property type="entry name" value="Zn_ribbon_Nudix"/>
    <property type="match status" value="1"/>
</dbReference>
<dbReference type="InterPro" id="IPR029401">
    <property type="entry name" value="Nudix_N"/>
</dbReference>
<evidence type="ECO:0000256" key="1">
    <source>
        <dbReference type="ARBA" id="ARBA00001946"/>
    </source>
</evidence>
<evidence type="ECO:0000313" key="4">
    <source>
        <dbReference type="EMBL" id="GAA5087509.1"/>
    </source>
</evidence>
<dbReference type="RefSeq" id="WP_345369798.1">
    <property type="nucleotide sequence ID" value="NZ_BAABKD010000007.1"/>
</dbReference>
<dbReference type="PANTHER" id="PTHR43222:SF2">
    <property type="entry name" value="NUDIX HYDROLASE 23, CHLOROPLASTIC"/>
    <property type="match status" value="1"/>
</dbReference>
<dbReference type="SUPFAM" id="SSF55811">
    <property type="entry name" value="Nudix"/>
    <property type="match status" value="1"/>
</dbReference>
<dbReference type="EMBL" id="BAABKD010000007">
    <property type="protein sequence ID" value="GAA5087509.1"/>
    <property type="molecule type" value="Genomic_DNA"/>
</dbReference>
<dbReference type="Gene3D" id="2.20.70.10">
    <property type="match status" value="1"/>
</dbReference>